<accession>A0A4Y7PHA3</accession>
<dbReference type="AlphaFoldDB" id="A0A4Y7PHA3"/>
<dbReference type="Proteomes" id="UP000294933">
    <property type="component" value="Unassembled WGS sequence"/>
</dbReference>
<evidence type="ECO:0000313" key="1">
    <source>
        <dbReference type="EMBL" id="TDL14747.1"/>
    </source>
</evidence>
<dbReference type="VEuPathDB" id="FungiDB:BD410DRAFT_809475"/>
<dbReference type="EMBL" id="ML170310">
    <property type="protein sequence ID" value="TDL14747.1"/>
    <property type="molecule type" value="Genomic_DNA"/>
</dbReference>
<gene>
    <name evidence="1" type="ORF">BD410DRAFT_809475</name>
</gene>
<dbReference type="InterPro" id="IPR016095">
    <property type="entry name" value="Ribosomal_uL1_3-a/b-sand"/>
</dbReference>
<reference evidence="1 2" key="1">
    <citation type="submission" date="2018-06" db="EMBL/GenBank/DDBJ databases">
        <title>A transcriptomic atlas of mushroom development highlights an independent origin of complex multicellularity.</title>
        <authorList>
            <consortium name="DOE Joint Genome Institute"/>
            <person name="Krizsan K."/>
            <person name="Almasi E."/>
            <person name="Merenyi Z."/>
            <person name="Sahu N."/>
            <person name="Viragh M."/>
            <person name="Koszo T."/>
            <person name="Mondo S."/>
            <person name="Kiss B."/>
            <person name="Balint B."/>
            <person name="Kues U."/>
            <person name="Barry K."/>
            <person name="Hegedus J.C."/>
            <person name="Henrissat B."/>
            <person name="Johnson J."/>
            <person name="Lipzen A."/>
            <person name="Ohm R."/>
            <person name="Nagy I."/>
            <person name="Pangilinan J."/>
            <person name="Yan J."/>
            <person name="Xiong Y."/>
            <person name="Grigoriev I.V."/>
            <person name="Hibbett D.S."/>
            <person name="Nagy L.G."/>
        </authorList>
    </citation>
    <scope>NUCLEOTIDE SEQUENCE [LARGE SCALE GENOMIC DNA]</scope>
    <source>
        <strain evidence="1 2">SZMC22713</strain>
    </source>
</reference>
<dbReference type="STRING" id="50990.A0A4Y7PHA3"/>
<sequence length="215" mass="23527">MLKATRNCRIAHAPSNDVAQELNRQAVVNQQVWSYDRSQSSLQLWEWPQHKSGAFVGQRIAPVGSSCSRRRRSTNCWCSPRSITDPGQQYTISTAKASRTGSLIHAYTRFSNNAFFAIAFVTLDRYCADCGRGENHDSHLILGHCDGGRGSDDSSSIGNQGDDGEEAEVVELSGALNKSKKLVKKLAKRYNTLPASGTLIKQIPHPLGHGLSKDA</sequence>
<keyword evidence="2" id="KW-1185">Reference proteome</keyword>
<evidence type="ECO:0000313" key="2">
    <source>
        <dbReference type="Proteomes" id="UP000294933"/>
    </source>
</evidence>
<proteinExistence type="predicted"/>
<protein>
    <submittedName>
        <fullName evidence="1">Uncharacterized protein</fullName>
    </submittedName>
</protein>
<dbReference type="Gene3D" id="3.40.50.790">
    <property type="match status" value="1"/>
</dbReference>
<organism evidence="1 2">
    <name type="scientific">Rickenella mellea</name>
    <dbReference type="NCBI Taxonomy" id="50990"/>
    <lineage>
        <taxon>Eukaryota</taxon>
        <taxon>Fungi</taxon>
        <taxon>Dikarya</taxon>
        <taxon>Basidiomycota</taxon>
        <taxon>Agaricomycotina</taxon>
        <taxon>Agaricomycetes</taxon>
        <taxon>Hymenochaetales</taxon>
        <taxon>Rickenellaceae</taxon>
        <taxon>Rickenella</taxon>
    </lineage>
</organism>
<name>A0A4Y7PHA3_9AGAM</name>